<dbReference type="PANTHER" id="PTHR11839">
    <property type="entry name" value="UDP/ADP-SUGAR PYROPHOSPHATASE"/>
    <property type="match status" value="1"/>
</dbReference>
<reference evidence="4 5" key="2">
    <citation type="submission" date="2010-03" db="EMBL/GenBank/DDBJ databases">
        <authorList>
            <person name="Pajon A."/>
        </authorList>
    </citation>
    <scope>NUCLEOTIDE SEQUENCE [LARGE SCALE GENOMIC DNA]</scope>
    <source>
        <strain evidence="4 5">SGP1</strain>
    </source>
</reference>
<proteinExistence type="predicted"/>
<dbReference type="Gene3D" id="3.90.79.10">
    <property type="entry name" value="Nucleoside Triphosphate Pyrophosphohydrolase"/>
    <property type="match status" value="1"/>
</dbReference>
<evidence type="ECO:0000313" key="4">
    <source>
        <dbReference type="EMBL" id="CBL28386.1"/>
    </source>
</evidence>
<evidence type="ECO:0000313" key="5">
    <source>
        <dbReference type="Proteomes" id="UP000008957"/>
    </source>
</evidence>
<dbReference type="CDD" id="cd03424">
    <property type="entry name" value="NUDIX_ADPRase_Nudt5_UGPPase_Nudt14"/>
    <property type="match status" value="1"/>
</dbReference>
<dbReference type="EC" id="3.6.1.13" evidence="4"/>
<evidence type="ECO:0000256" key="1">
    <source>
        <dbReference type="ARBA" id="ARBA00001946"/>
    </source>
</evidence>
<dbReference type="EMBL" id="FP929056">
    <property type="protein sequence ID" value="CBL28386.1"/>
    <property type="molecule type" value="Genomic_DNA"/>
</dbReference>
<name>A0AB94IXA8_9BACT</name>
<dbReference type="GO" id="GO:0047631">
    <property type="term" value="F:ADP-ribose diphosphatase activity"/>
    <property type="evidence" value="ECO:0007669"/>
    <property type="project" value="UniProtKB-EC"/>
</dbReference>
<keyword evidence="2 4" id="KW-0378">Hydrolase</keyword>
<dbReference type="InterPro" id="IPR020084">
    <property type="entry name" value="NUDIX_hydrolase_CS"/>
</dbReference>
<organism evidence="4 5">
    <name type="scientific">Fretibacterium fastidiosum</name>
    <dbReference type="NCBI Taxonomy" id="651822"/>
    <lineage>
        <taxon>Bacteria</taxon>
        <taxon>Thermotogati</taxon>
        <taxon>Synergistota</taxon>
        <taxon>Synergistia</taxon>
        <taxon>Synergistales</taxon>
        <taxon>Aminobacteriaceae</taxon>
        <taxon>Fretibacterium</taxon>
    </lineage>
</organism>
<dbReference type="GO" id="GO:0005829">
    <property type="term" value="C:cytosol"/>
    <property type="evidence" value="ECO:0007669"/>
    <property type="project" value="TreeGrafter"/>
</dbReference>
<gene>
    <name evidence="4" type="ORF">SY1_12400</name>
</gene>
<feature type="domain" description="Nudix hydrolase" evidence="3">
    <location>
        <begin position="45"/>
        <end position="173"/>
    </location>
</feature>
<dbReference type="PROSITE" id="PS00893">
    <property type="entry name" value="NUDIX_BOX"/>
    <property type="match status" value="1"/>
</dbReference>
<dbReference type="PROSITE" id="PS51462">
    <property type="entry name" value="NUDIX"/>
    <property type="match status" value="1"/>
</dbReference>
<accession>A0AB94IXA8</accession>
<dbReference type="GO" id="GO:0006753">
    <property type="term" value="P:nucleoside phosphate metabolic process"/>
    <property type="evidence" value="ECO:0007669"/>
    <property type="project" value="TreeGrafter"/>
</dbReference>
<dbReference type="InterPro" id="IPR000086">
    <property type="entry name" value="NUDIX_hydrolase_dom"/>
</dbReference>
<dbReference type="Pfam" id="PF00293">
    <property type="entry name" value="NUDIX"/>
    <property type="match status" value="1"/>
</dbReference>
<reference evidence="5" key="1">
    <citation type="submission" date="2010-03" db="EMBL/GenBank/DDBJ databases">
        <title>The genome sequence of Synergistetes sp. SGP1.</title>
        <authorList>
            <consortium name="metaHIT consortium -- http://www.metahit.eu/"/>
            <person name="Pajon A."/>
            <person name="Turner K."/>
            <person name="Parkhill J."/>
            <person name="Wade W."/>
            <person name="Vartoukian S."/>
        </authorList>
    </citation>
    <scope>NUCLEOTIDE SEQUENCE [LARGE SCALE GENOMIC DNA]</scope>
    <source>
        <strain evidence="5">SGP1</strain>
    </source>
</reference>
<evidence type="ECO:0000259" key="3">
    <source>
        <dbReference type="PROSITE" id="PS51462"/>
    </source>
</evidence>
<dbReference type="AlphaFoldDB" id="A0AB94IXA8"/>
<dbReference type="GO" id="GO:0019693">
    <property type="term" value="P:ribose phosphate metabolic process"/>
    <property type="evidence" value="ECO:0007669"/>
    <property type="project" value="TreeGrafter"/>
</dbReference>
<dbReference type="RefSeq" id="WP_015556533.1">
    <property type="nucleotide sequence ID" value="NC_021038.1"/>
</dbReference>
<evidence type="ECO:0000256" key="2">
    <source>
        <dbReference type="ARBA" id="ARBA00022801"/>
    </source>
</evidence>
<keyword evidence="5" id="KW-1185">Reference proteome</keyword>
<dbReference type="PANTHER" id="PTHR11839:SF18">
    <property type="entry name" value="NUDIX HYDROLASE DOMAIN-CONTAINING PROTEIN"/>
    <property type="match status" value="1"/>
</dbReference>
<protein>
    <submittedName>
        <fullName evidence="4">NUDIX domain</fullName>
        <ecNumber evidence="4">3.6.1.13</ecNumber>
    </submittedName>
</protein>
<dbReference type="SUPFAM" id="SSF55811">
    <property type="entry name" value="Nudix"/>
    <property type="match status" value="1"/>
</dbReference>
<dbReference type="InterPro" id="IPR015797">
    <property type="entry name" value="NUDIX_hydrolase-like_dom_sf"/>
</dbReference>
<dbReference type="Proteomes" id="UP000008957">
    <property type="component" value="Chromosome"/>
</dbReference>
<dbReference type="KEGG" id="sbr:SY1_12400"/>
<comment type="cofactor">
    <cofactor evidence="1">
        <name>Mg(2+)</name>
        <dbReference type="ChEBI" id="CHEBI:18420"/>
    </cofactor>
</comment>
<sequence length="188" mass="20845">MAQSSWEGQERRASGRRIYEGRILNLRVDEVTMPSGRTAEREVVEHRSAVGILALTGRDSVLLARQYRYAVGEETLEVCAGLIEPGEDPRVAAERELQEELGVKPGRLQEVGGFFSSPGFCTEYLTLFLADDLQNSRLPQDEDENVSAVEVPYGEVPGMMADGAFRDSKTFAALAWLMAREGIPPRVR</sequence>